<dbReference type="GO" id="GO:0000155">
    <property type="term" value="F:phosphorelay sensor kinase activity"/>
    <property type="evidence" value="ECO:0007669"/>
    <property type="project" value="TreeGrafter"/>
</dbReference>
<dbReference type="FunFam" id="3.30.565.10:FF:000042">
    <property type="entry name" value="Two-component sensor histidine kinase KdpD"/>
    <property type="match status" value="1"/>
</dbReference>
<dbReference type="PRINTS" id="PR00344">
    <property type="entry name" value="BCTRLSENSOR"/>
</dbReference>
<keyword evidence="8" id="KW-0902">Two-component regulatory system</keyword>
<dbReference type="Proteomes" id="UP000036851">
    <property type="component" value="Unassembled WGS sequence"/>
</dbReference>
<dbReference type="GO" id="GO:0005886">
    <property type="term" value="C:plasma membrane"/>
    <property type="evidence" value="ECO:0007669"/>
    <property type="project" value="TreeGrafter"/>
</dbReference>
<evidence type="ECO:0000313" key="11">
    <source>
        <dbReference type="Proteomes" id="UP000036851"/>
    </source>
</evidence>
<reference evidence="10 11" key="1">
    <citation type="journal article" date="2015" name="Int. J. Syst. Evol. Microbiol.">
        <title>Erwinia iniecta sp. nov., isolated from Russian wheat aphids (Diuraphis noxia).</title>
        <authorList>
            <person name="Campillo T."/>
            <person name="Luna E."/>
            <person name="Portier P."/>
            <person name="Fischer-Le Saux M."/>
            <person name="Lapitan N."/>
            <person name="Tisserat N.A."/>
            <person name="Leach J.E."/>
        </authorList>
    </citation>
    <scope>NUCLEOTIDE SEQUENCE [LARGE SCALE GENOMIC DNA]</scope>
    <source>
        <strain evidence="10 11">B149</strain>
    </source>
</reference>
<dbReference type="GO" id="GO:0042802">
    <property type="term" value="F:identical protein binding"/>
    <property type="evidence" value="ECO:0007669"/>
    <property type="project" value="UniProtKB-ARBA"/>
</dbReference>
<proteinExistence type="predicted"/>
<accession>A0A0L7TDP5</accession>
<evidence type="ECO:0000256" key="6">
    <source>
        <dbReference type="ARBA" id="ARBA00022777"/>
    </source>
</evidence>
<evidence type="ECO:0000256" key="1">
    <source>
        <dbReference type="ARBA" id="ARBA00000085"/>
    </source>
</evidence>
<evidence type="ECO:0000256" key="2">
    <source>
        <dbReference type="ARBA" id="ARBA00012438"/>
    </source>
</evidence>
<dbReference type="PANTHER" id="PTHR45569:SF1">
    <property type="entry name" value="SENSOR PROTEIN KDPD"/>
    <property type="match status" value="1"/>
</dbReference>
<feature type="non-terminal residue" evidence="10">
    <location>
        <position position="1"/>
    </location>
</feature>
<comment type="caution">
    <text evidence="10">The sequence shown here is derived from an EMBL/GenBank/DDBJ whole genome shotgun (WGS) entry which is preliminary data.</text>
</comment>
<feature type="domain" description="Histidine kinase" evidence="9">
    <location>
        <begin position="1"/>
        <end position="183"/>
    </location>
</feature>
<dbReference type="Pfam" id="PF02518">
    <property type="entry name" value="HATPase_c"/>
    <property type="match status" value="1"/>
</dbReference>
<dbReference type="InterPro" id="IPR003594">
    <property type="entry name" value="HATPase_dom"/>
</dbReference>
<evidence type="ECO:0000256" key="4">
    <source>
        <dbReference type="ARBA" id="ARBA00022679"/>
    </source>
</evidence>
<dbReference type="InterPro" id="IPR052023">
    <property type="entry name" value="Histidine_kinase_KdpD"/>
</dbReference>
<keyword evidence="6" id="KW-0418">Kinase</keyword>
<dbReference type="EC" id="2.7.13.3" evidence="2"/>
<dbReference type="InterPro" id="IPR036890">
    <property type="entry name" value="HATPase_C_sf"/>
</dbReference>
<evidence type="ECO:0000256" key="5">
    <source>
        <dbReference type="ARBA" id="ARBA00022741"/>
    </source>
</evidence>
<dbReference type="PROSITE" id="PS50109">
    <property type="entry name" value="HIS_KIN"/>
    <property type="match status" value="1"/>
</dbReference>
<evidence type="ECO:0000259" key="9">
    <source>
        <dbReference type="PROSITE" id="PS50109"/>
    </source>
</evidence>
<dbReference type="PANTHER" id="PTHR45569">
    <property type="entry name" value="SENSOR PROTEIN KDPD"/>
    <property type="match status" value="1"/>
</dbReference>
<keyword evidence="4" id="KW-0808">Transferase</keyword>
<dbReference type="EMBL" id="JRXF01000014">
    <property type="protein sequence ID" value="KOC93483.1"/>
    <property type="molecule type" value="Genomic_DNA"/>
</dbReference>
<dbReference type="CDD" id="cd00075">
    <property type="entry name" value="HATPase"/>
    <property type="match status" value="1"/>
</dbReference>
<organism evidence="10 11">
    <name type="scientific">Winslowiella iniecta</name>
    <dbReference type="NCBI Taxonomy" id="1560201"/>
    <lineage>
        <taxon>Bacteria</taxon>
        <taxon>Pseudomonadati</taxon>
        <taxon>Pseudomonadota</taxon>
        <taxon>Gammaproteobacteria</taxon>
        <taxon>Enterobacterales</taxon>
        <taxon>Erwiniaceae</taxon>
        <taxon>Winslowiella</taxon>
    </lineage>
</organism>
<evidence type="ECO:0000313" key="10">
    <source>
        <dbReference type="EMBL" id="KOC93483.1"/>
    </source>
</evidence>
<sequence length="195" mass="21562">PQANQIRQHIINTTRLVNNLLDMARIQSGGFVLRKEWLTLDEIIGSTLNAMAPLLNGRRILTDLPDELLLVEVDGPLIERLLTNLLENAVKYAGNTAQIGIRARRTDNLLDIEVWDNGPGILHGQEKQIFDKFMRGNKESAIPGVGLGLAICQAIVTLHQGEIIAENRPAGGASFHLRLPQDKPPELAPEETEEM</sequence>
<dbReference type="SMART" id="SM00387">
    <property type="entry name" value="HATPase_c"/>
    <property type="match status" value="1"/>
</dbReference>
<keyword evidence="5" id="KW-0547">Nucleotide-binding</keyword>
<keyword evidence="7" id="KW-0067">ATP-binding</keyword>
<dbReference type="InterPro" id="IPR005467">
    <property type="entry name" value="His_kinase_dom"/>
</dbReference>
<dbReference type="Gene3D" id="3.30.565.10">
    <property type="entry name" value="Histidine kinase-like ATPase, C-terminal domain"/>
    <property type="match status" value="1"/>
</dbReference>
<dbReference type="PATRIC" id="fig|1560201.4.peg.2294"/>
<keyword evidence="3" id="KW-0597">Phosphoprotein</keyword>
<dbReference type="GO" id="GO:0005524">
    <property type="term" value="F:ATP binding"/>
    <property type="evidence" value="ECO:0007669"/>
    <property type="project" value="UniProtKB-KW"/>
</dbReference>
<comment type="catalytic activity">
    <reaction evidence="1">
        <text>ATP + protein L-histidine = ADP + protein N-phospho-L-histidine.</text>
        <dbReference type="EC" id="2.7.13.3"/>
    </reaction>
</comment>
<dbReference type="AlphaFoldDB" id="A0A0L7TDP5"/>
<evidence type="ECO:0000256" key="8">
    <source>
        <dbReference type="ARBA" id="ARBA00023012"/>
    </source>
</evidence>
<dbReference type="InterPro" id="IPR004358">
    <property type="entry name" value="Sig_transdc_His_kin-like_C"/>
</dbReference>
<protein>
    <recommendedName>
        <fullName evidence="2">histidine kinase</fullName>
        <ecNumber evidence="2">2.7.13.3</ecNumber>
    </recommendedName>
</protein>
<name>A0A0L7TDP5_9GAMM</name>
<dbReference type="SUPFAM" id="SSF55874">
    <property type="entry name" value="ATPase domain of HSP90 chaperone/DNA topoisomerase II/histidine kinase"/>
    <property type="match status" value="1"/>
</dbReference>
<evidence type="ECO:0000256" key="7">
    <source>
        <dbReference type="ARBA" id="ARBA00022840"/>
    </source>
</evidence>
<dbReference type="RefSeq" id="WP_241491594.1">
    <property type="nucleotide sequence ID" value="NZ_JRXF01000014.1"/>
</dbReference>
<evidence type="ECO:0000256" key="3">
    <source>
        <dbReference type="ARBA" id="ARBA00022553"/>
    </source>
</evidence>
<gene>
    <name evidence="10" type="ORF">NG43_10575</name>
</gene>